<protein>
    <submittedName>
        <fullName evidence="1">Uncharacterized protein</fullName>
    </submittedName>
</protein>
<name>A0A1Y3PKW2_9BACI</name>
<comment type="caution">
    <text evidence="1">The sequence shown here is derived from an EMBL/GenBank/DDBJ whole genome shotgun (WGS) entry which is preliminary data.</text>
</comment>
<evidence type="ECO:0000313" key="2">
    <source>
        <dbReference type="Proteomes" id="UP000196475"/>
    </source>
</evidence>
<dbReference type="EMBL" id="LZRT01000086">
    <property type="protein sequence ID" value="OUM86776.1"/>
    <property type="molecule type" value="Genomic_DNA"/>
</dbReference>
<dbReference type="Proteomes" id="UP000196475">
    <property type="component" value="Unassembled WGS sequence"/>
</dbReference>
<dbReference type="AlphaFoldDB" id="A0A1Y3PKW2"/>
<gene>
    <name evidence="1" type="ORF">BAA01_04075</name>
</gene>
<reference evidence="2" key="1">
    <citation type="submission" date="2016-06" db="EMBL/GenBank/DDBJ databases">
        <authorList>
            <person name="Nascimento L."/>
            <person name="Pereira R.V."/>
            <person name="Martins L.F."/>
            <person name="Quaggio R.B."/>
            <person name="Silva A.M."/>
            <person name="Setubal J.C."/>
        </authorList>
    </citation>
    <scope>NUCLEOTIDE SEQUENCE [LARGE SCALE GENOMIC DNA]</scope>
</reference>
<proteinExistence type="predicted"/>
<accession>A0A1Y3PKW2</accession>
<evidence type="ECO:0000313" key="1">
    <source>
        <dbReference type="EMBL" id="OUM86776.1"/>
    </source>
</evidence>
<organism evidence="1 2">
    <name type="scientific">Bacillus thermozeamaize</name>
    <dbReference type="NCBI Taxonomy" id="230954"/>
    <lineage>
        <taxon>Bacteria</taxon>
        <taxon>Bacillati</taxon>
        <taxon>Bacillota</taxon>
        <taxon>Bacilli</taxon>
        <taxon>Bacillales</taxon>
        <taxon>Bacillaceae</taxon>
        <taxon>Bacillus</taxon>
    </lineage>
</organism>
<sequence>MAAKGNRRGLHRTTGTGIDGVGTIEFVTALLLLSGKLAVDGILLRRVGHLTIFVIGKYRDNFLRDIDKEKIAKIIRSHDSRSLQDLFEAYRKSIQ</sequence>